<dbReference type="AlphaFoldDB" id="A0A061RA55"/>
<protein>
    <submittedName>
        <fullName evidence="1">Uncharacterized protein</fullName>
    </submittedName>
</protein>
<feature type="non-terminal residue" evidence="1">
    <location>
        <position position="1"/>
    </location>
</feature>
<feature type="non-terminal residue" evidence="1">
    <location>
        <position position="83"/>
    </location>
</feature>
<sequence>AIKGKGMGRVCSLKLSICFRFSSFFHRKIITQQNSTFYRCKAKKQKMQVKVSRSKTVATELYSGLLEGRKSHFTPTIAERRAP</sequence>
<gene>
    <name evidence="1" type="ORF">TSPGSL018_11278</name>
</gene>
<reference evidence="1" key="1">
    <citation type="submission" date="2014-05" db="EMBL/GenBank/DDBJ databases">
        <title>The transcriptome of the halophilic microalga Tetraselmis sp. GSL018 isolated from the Great Salt Lake, Utah.</title>
        <authorList>
            <person name="Jinkerson R.E."/>
            <person name="D'Adamo S."/>
            <person name="Posewitz M.C."/>
        </authorList>
    </citation>
    <scope>NUCLEOTIDE SEQUENCE</scope>
    <source>
        <strain evidence="1">GSL018</strain>
    </source>
</reference>
<organism evidence="1">
    <name type="scientific">Tetraselmis sp. GSL018</name>
    <dbReference type="NCBI Taxonomy" id="582737"/>
    <lineage>
        <taxon>Eukaryota</taxon>
        <taxon>Viridiplantae</taxon>
        <taxon>Chlorophyta</taxon>
        <taxon>core chlorophytes</taxon>
        <taxon>Chlorodendrophyceae</taxon>
        <taxon>Chlorodendrales</taxon>
        <taxon>Chlorodendraceae</taxon>
        <taxon>Tetraselmis</taxon>
    </lineage>
</organism>
<dbReference type="EMBL" id="GBEZ01019113">
    <property type="protein sequence ID" value="JAC67396.1"/>
    <property type="molecule type" value="Transcribed_RNA"/>
</dbReference>
<name>A0A061RA55_9CHLO</name>
<evidence type="ECO:0000313" key="1">
    <source>
        <dbReference type="EMBL" id="JAC67396.1"/>
    </source>
</evidence>
<accession>A0A061RA55</accession>
<proteinExistence type="predicted"/>